<dbReference type="SUPFAM" id="SSF56801">
    <property type="entry name" value="Acetyl-CoA synthetase-like"/>
    <property type="match status" value="1"/>
</dbReference>
<proteinExistence type="predicted"/>
<protein>
    <recommendedName>
        <fullName evidence="1">AMP-binding enzyme C-terminal domain-containing protein</fullName>
    </recommendedName>
</protein>
<feature type="non-terminal residue" evidence="2">
    <location>
        <position position="166"/>
    </location>
</feature>
<dbReference type="InterPro" id="IPR025110">
    <property type="entry name" value="AMP-bd_C"/>
</dbReference>
<name>A0ABW3MB07_9PSEU</name>
<organism evidence="2 3">
    <name type="scientific">Kibdelosporangium lantanae</name>
    <dbReference type="NCBI Taxonomy" id="1497396"/>
    <lineage>
        <taxon>Bacteria</taxon>
        <taxon>Bacillati</taxon>
        <taxon>Actinomycetota</taxon>
        <taxon>Actinomycetes</taxon>
        <taxon>Pseudonocardiales</taxon>
        <taxon>Pseudonocardiaceae</taxon>
        <taxon>Kibdelosporangium</taxon>
    </lineage>
</organism>
<reference evidence="3" key="1">
    <citation type="journal article" date="2019" name="Int. J. Syst. Evol. Microbiol.">
        <title>The Global Catalogue of Microorganisms (GCM) 10K type strain sequencing project: providing services to taxonomists for standard genome sequencing and annotation.</title>
        <authorList>
            <consortium name="The Broad Institute Genomics Platform"/>
            <consortium name="The Broad Institute Genome Sequencing Center for Infectious Disease"/>
            <person name="Wu L."/>
            <person name="Ma J."/>
        </authorList>
    </citation>
    <scope>NUCLEOTIDE SEQUENCE [LARGE SCALE GENOMIC DNA]</scope>
    <source>
        <strain evidence="3">JCM 31486</strain>
    </source>
</reference>
<evidence type="ECO:0000313" key="2">
    <source>
        <dbReference type="EMBL" id="MFD1047307.1"/>
    </source>
</evidence>
<gene>
    <name evidence="2" type="ORF">ACFQ1S_18025</name>
</gene>
<sequence length="166" mass="17654">MATAYEIVDVPTGPGVPIGTPIADTECYVVDGELCVAGGGIATGYLNATSDRFVDLAVDGRLVPVYRTGDVVRETPDGVLEFVGRRDEQVKIRGFRIELDEIRAAMTAHPSVGDAAVVVRGEGGTRVLAAYVSPGQADPQELLTFLRGRLPEYQVPATVTVLDRLP</sequence>
<comment type="caution">
    <text evidence="2">The sequence shown here is derived from an EMBL/GenBank/DDBJ whole genome shotgun (WGS) entry which is preliminary data.</text>
</comment>
<keyword evidence="3" id="KW-1185">Reference proteome</keyword>
<dbReference type="EMBL" id="JBHTIS010001014">
    <property type="protein sequence ID" value="MFD1047307.1"/>
    <property type="molecule type" value="Genomic_DNA"/>
</dbReference>
<dbReference type="Gene3D" id="3.30.300.30">
    <property type="match status" value="1"/>
</dbReference>
<accession>A0ABW3MB07</accession>
<dbReference type="InterPro" id="IPR042099">
    <property type="entry name" value="ANL_N_sf"/>
</dbReference>
<dbReference type="Proteomes" id="UP001597045">
    <property type="component" value="Unassembled WGS sequence"/>
</dbReference>
<feature type="domain" description="AMP-binding enzyme C-terminal" evidence="1">
    <location>
        <begin position="102"/>
        <end position="166"/>
    </location>
</feature>
<dbReference type="PANTHER" id="PTHR45527:SF1">
    <property type="entry name" value="FATTY ACID SYNTHASE"/>
    <property type="match status" value="1"/>
</dbReference>
<evidence type="ECO:0000313" key="3">
    <source>
        <dbReference type="Proteomes" id="UP001597045"/>
    </source>
</evidence>
<evidence type="ECO:0000259" key="1">
    <source>
        <dbReference type="Pfam" id="PF13193"/>
    </source>
</evidence>
<dbReference type="Gene3D" id="3.40.50.12780">
    <property type="entry name" value="N-terminal domain of ligase-like"/>
    <property type="match status" value="1"/>
</dbReference>
<dbReference type="PANTHER" id="PTHR45527">
    <property type="entry name" value="NONRIBOSOMAL PEPTIDE SYNTHETASE"/>
    <property type="match status" value="1"/>
</dbReference>
<dbReference type="InterPro" id="IPR045851">
    <property type="entry name" value="AMP-bd_C_sf"/>
</dbReference>
<dbReference type="Pfam" id="PF13193">
    <property type="entry name" value="AMP-binding_C"/>
    <property type="match status" value="1"/>
</dbReference>